<evidence type="ECO:0000259" key="5">
    <source>
        <dbReference type="PROSITE" id="PS51675"/>
    </source>
</evidence>
<dbReference type="PANTHER" id="PTHR13563">
    <property type="entry name" value="TRNA (GUANINE-9-) METHYLTRANSFERASE"/>
    <property type="match status" value="1"/>
</dbReference>
<dbReference type="EMBL" id="CAJFCJ010000001">
    <property type="protein sequence ID" value="CAD5111435.1"/>
    <property type="molecule type" value="Genomic_DNA"/>
</dbReference>
<dbReference type="GO" id="GO:0008168">
    <property type="term" value="F:methyltransferase activity"/>
    <property type="evidence" value="ECO:0007669"/>
    <property type="project" value="UniProtKB-KW"/>
</dbReference>
<dbReference type="GO" id="GO:0000049">
    <property type="term" value="F:tRNA binding"/>
    <property type="evidence" value="ECO:0007669"/>
    <property type="project" value="TreeGrafter"/>
</dbReference>
<proteinExistence type="predicted"/>
<feature type="compositionally biased region" description="Basic residues" evidence="4">
    <location>
        <begin position="14"/>
        <end position="46"/>
    </location>
</feature>
<feature type="region of interest" description="Disordered" evidence="4">
    <location>
        <begin position="1"/>
        <end position="50"/>
    </location>
</feature>
<dbReference type="InterPro" id="IPR007356">
    <property type="entry name" value="tRNA_m1G_MeTrfase_euk"/>
</dbReference>
<dbReference type="InterPro" id="IPR038459">
    <property type="entry name" value="MT_TRM10-typ_sf"/>
</dbReference>
<keyword evidence="1" id="KW-0489">Methyltransferase</keyword>
<feature type="domain" description="SAM-dependent MTase TRM10-type" evidence="5">
    <location>
        <begin position="63"/>
        <end position="245"/>
    </location>
</feature>
<keyword evidence="3" id="KW-0949">S-adenosyl-L-methionine</keyword>
<reference evidence="6 7" key="1">
    <citation type="submission" date="2020-08" db="EMBL/GenBank/DDBJ databases">
        <authorList>
            <person name="Hejnol A."/>
        </authorList>
    </citation>
    <scope>NUCLEOTIDE SEQUENCE [LARGE SCALE GENOMIC DNA]</scope>
</reference>
<name>A0A7I8V7C1_9ANNE</name>
<evidence type="ECO:0000256" key="2">
    <source>
        <dbReference type="ARBA" id="ARBA00022679"/>
    </source>
</evidence>
<dbReference type="OrthoDB" id="278300at2759"/>
<dbReference type="PANTHER" id="PTHR13563:SF19">
    <property type="entry name" value="TRNA METHYLTRANSFERASE 10 HOMOLOG B"/>
    <property type="match status" value="1"/>
</dbReference>
<protein>
    <submittedName>
        <fullName evidence="6">DgyrCDS743</fullName>
    </submittedName>
</protein>
<dbReference type="InterPro" id="IPR028564">
    <property type="entry name" value="MT_TRM10-typ"/>
</dbReference>
<dbReference type="GO" id="GO:0002939">
    <property type="term" value="P:tRNA N1-guanine methylation"/>
    <property type="evidence" value="ECO:0007669"/>
    <property type="project" value="TreeGrafter"/>
</dbReference>
<comment type="caution">
    <text evidence="6">The sequence shown here is derived from an EMBL/GenBank/DDBJ whole genome shotgun (WGS) entry which is preliminary data.</text>
</comment>
<dbReference type="AlphaFoldDB" id="A0A7I8V7C1"/>
<dbReference type="Gene3D" id="3.40.1280.30">
    <property type="match status" value="1"/>
</dbReference>
<evidence type="ECO:0000256" key="4">
    <source>
        <dbReference type="SAM" id="MobiDB-lite"/>
    </source>
</evidence>
<gene>
    <name evidence="6" type="ORF">DGYR_LOCUS730</name>
</gene>
<evidence type="ECO:0000256" key="1">
    <source>
        <dbReference type="ARBA" id="ARBA00022603"/>
    </source>
</evidence>
<accession>A0A7I8V7C1</accession>
<dbReference type="Proteomes" id="UP000549394">
    <property type="component" value="Unassembled WGS sequence"/>
</dbReference>
<organism evidence="6 7">
    <name type="scientific">Dimorphilus gyrociliatus</name>
    <dbReference type="NCBI Taxonomy" id="2664684"/>
    <lineage>
        <taxon>Eukaryota</taxon>
        <taxon>Metazoa</taxon>
        <taxon>Spiralia</taxon>
        <taxon>Lophotrochozoa</taxon>
        <taxon>Annelida</taxon>
        <taxon>Polychaeta</taxon>
        <taxon>Polychaeta incertae sedis</taxon>
        <taxon>Dinophilidae</taxon>
        <taxon>Dimorphilus</taxon>
    </lineage>
</organism>
<evidence type="ECO:0000313" key="7">
    <source>
        <dbReference type="Proteomes" id="UP000549394"/>
    </source>
</evidence>
<sequence length="245" mass="28128">MADSGKESEISLKRLPRSQKKKLARANKLQKIKEKRKSKKDLKKLKDKAIPNDTTRKYSKSIWKQRLKTALEDETSQKICIDFSVSNMMDSKECCKFAHQFNRLYGANKKSSSPVHLHITGVDKESELYKQCSEKNEGFEDYLMTISEKKHFELFDKEKLIYLTPDSDTPLTEIDSSKIYVISALVDETVEKNVTLNSAKAIGINTARLPIEEYMKRAYGNYTFNQVLTTNQGSYQIVYIILGAS</sequence>
<evidence type="ECO:0000313" key="6">
    <source>
        <dbReference type="EMBL" id="CAD5111435.1"/>
    </source>
</evidence>
<dbReference type="GO" id="GO:0005654">
    <property type="term" value="C:nucleoplasm"/>
    <property type="evidence" value="ECO:0007669"/>
    <property type="project" value="TreeGrafter"/>
</dbReference>
<keyword evidence="7" id="KW-1185">Reference proteome</keyword>
<evidence type="ECO:0000256" key="3">
    <source>
        <dbReference type="ARBA" id="ARBA00022691"/>
    </source>
</evidence>
<dbReference type="PROSITE" id="PS51675">
    <property type="entry name" value="SAM_MT_TRM10"/>
    <property type="match status" value="1"/>
</dbReference>
<keyword evidence="2" id="KW-0808">Transferase</keyword>
<feature type="compositionally biased region" description="Basic and acidic residues" evidence="4">
    <location>
        <begin position="1"/>
        <end position="12"/>
    </location>
</feature>